<dbReference type="InterPro" id="IPR050107">
    <property type="entry name" value="ABC_carbohydrate_import_ATPase"/>
</dbReference>
<organism evidence="7 8">
    <name type="scientific">Rhodopseudomonas palustris (strain BisB5)</name>
    <dbReference type="NCBI Taxonomy" id="316057"/>
    <lineage>
        <taxon>Bacteria</taxon>
        <taxon>Pseudomonadati</taxon>
        <taxon>Pseudomonadota</taxon>
        <taxon>Alphaproteobacteria</taxon>
        <taxon>Hyphomicrobiales</taxon>
        <taxon>Nitrobacteraceae</taxon>
        <taxon>Rhodopseudomonas</taxon>
    </lineage>
</organism>
<dbReference type="PANTHER" id="PTHR43790">
    <property type="entry name" value="CARBOHYDRATE TRANSPORT ATP-BINDING PROTEIN MG119-RELATED"/>
    <property type="match status" value="1"/>
</dbReference>
<dbReference type="STRING" id="316057.RPD_1121"/>
<evidence type="ECO:0000313" key="7">
    <source>
        <dbReference type="EMBL" id="ABE38359.1"/>
    </source>
</evidence>
<dbReference type="InterPro" id="IPR017871">
    <property type="entry name" value="ABC_transporter-like_CS"/>
</dbReference>
<dbReference type="CDD" id="cd03215">
    <property type="entry name" value="ABC_Carb_Monos_II"/>
    <property type="match status" value="1"/>
</dbReference>
<dbReference type="InterPro" id="IPR027417">
    <property type="entry name" value="P-loop_NTPase"/>
</dbReference>
<evidence type="ECO:0000256" key="5">
    <source>
        <dbReference type="SAM" id="MobiDB-lite"/>
    </source>
</evidence>
<feature type="compositionally biased region" description="Polar residues" evidence="5">
    <location>
        <begin position="1"/>
        <end position="11"/>
    </location>
</feature>
<dbReference type="SUPFAM" id="SSF52540">
    <property type="entry name" value="P-loop containing nucleoside triphosphate hydrolases"/>
    <property type="match status" value="2"/>
</dbReference>
<dbReference type="PROSITE" id="PS50893">
    <property type="entry name" value="ABC_TRANSPORTER_2"/>
    <property type="match status" value="2"/>
</dbReference>
<feature type="domain" description="ABC transporter" evidence="6">
    <location>
        <begin position="281"/>
        <end position="527"/>
    </location>
</feature>
<dbReference type="Proteomes" id="UP000001818">
    <property type="component" value="Chromosome"/>
</dbReference>
<protein>
    <submittedName>
        <fullName evidence="7">ABC transporter related</fullName>
    </submittedName>
</protein>
<dbReference type="Pfam" id="PF00005">
    <property type="entry name" value="ABC_tran"/>
    <property type="match status" value="2"/>
</dbReference>
<dbReference type="eggNOG" id="COG3845">
    <property type="taxonomic scope" value="Bacteria"/>
</dbReference>
<evidence type="ECO:0000256" key="4">
    <source>
        <dbReference type="ARBA" id="ARBA00024722"/>
    </source>
</evidence>
<dbReference type="KEGG" id="rpd:RPD_1121"/>
<dbReference type="Gene3D" id="3.40.50.300">
    <property type="entry name" value="P-loop containing nucleotide triphosphate hydrolases"/>
    <property type="match status" value="2"/>
</dbReference>
<comment type="function">
    <text evidence="4">Involved in beta-(1--&gt;2)glucan export. Transmembrane domains (TMD) form a pore in the inner membrane and the ATP-binding domain (NBD) is responsible for energy generation.</text>
</comment>
<evidence type="ECO:0000256" key="2">
    <source>
        <dbReference type="ARBA" id="ARBA00022741"/>
    </source>
</evidence>
<gene>
    <name evidence="7" type="ordered locus">RPD_1121</name>
</gene>
<reference evidence="7 8" key="1">
    <citation type="submission" date="2006-03" db="EMBL/GenBank/DDBJ databases">
        <title>Complete sequence of Rhodopseudomonas palustris BisB5.</title>
        <authorList>
            <consortium name="US DOE Joint Genome Institute"/>
            <person name="Copeland A."/>
            <person name="Lucas S."/>
            <person name="Lapidus A."/>
            <person name="Barry K."/>
            <person name="Detter J.C."/>
            <person name="Glavina del Rio T."/>
            <person name="Hammon N."/>
            <person name="Israni S."/>
            <person name="Dalin E."/>
            <person name="Tice H."/>
            <person name="Pitluck S."/>
            <person name="Chain P."/>
            <person name="Malfatti S."/>
            <person name="Shin M."/>
            <person name="Vergez L."/>
            <person name="Schmutz J."/>
            <person name="Larimer F."/>
            <person name="Land M."/>
            <person name="Hauser L."/>
            <person name="Pelletier D.A."/>
            <person name="Kyrpides N."/>
            <person name="Lykidis A."/>
            <person name="Oda Y."/>
            <person name="Harwood C.S."/>
            <person name="Richardson P."/>
        </authorList>
    </citation>
    <scope>NUCLEOTIDE SEQUENCE [LARGE SCALE GENOMIC DNA]</scope>
    <source>
        <strain evidence="7 8">BisB5</strain>
    </source>
</reference>
<dbReference type="AlphaFoldDB" id="Q13C30"/>
<evidence type="ECO:0000313" key="8">
    <source>
        <dbReference type="Proteomes" id="UP000001818"/>
    </source>
</evidence>
<dbReference type="SMART" id="SM00382">
    <property type="entry name" value="AAA"/>
    <property type="match status" value="1"/>
</dbReference>
<dbReference type="GO" id="GO:0016887">
    <property type="term" value="F:ATP hydrolysis activity"/>
    <property type="evidence" value="ECO:0007669"/>
    <property type="project" value="InterPro"/>
</dbReference>
<evidence type="ECO:0000256" key="3">
    <source>
        <dbReference type="ARBA" id="ARBA00022840"/>
    </source>
</evidence>
<keyword evidence="2" id="KW-0547">Nucleotide-binding</keyword>
<dbReference type="CDD" id="cd03216">
    <property type="entry name" value="ABC_Carb_Monos_I"/>
    <property type="match status" value="1"/>
</dbReference>
<name>Q13C30_RHOPS</name>
<dbReference type="PANTHER" id="PTHR43790:SF4">
    <property type="entry name" value="GUANOSINE IMPORT ATP-BINDING PROTEIN NUPO"/>
    <property type="match status" value="1"/>
</dbReference>
<dbReference type="HOGENOM" id="CLU_000604_92_0_5"/>
<dbReference type="BioCyc" id="RPAL316057:RPD_RS05685-MONOMER"/>
<proteinExistence type="inferred from homology"/>
<feature type="compositionally biased region" description="Low complexity" evidence="5">
    <location>
        <begin position="12"/>
        <end position="26"/>
    </location>
</feature>
<feature type="domain" description="ABC transporter" evidence="6">
    <location>
        <begin position="33"/>
        <end position="264"/>
    </location>
</feature>
<dbReference type="InterPro" id="IPR003593">
    <property type="entry name" value="AAA+_ATPase"/>
</dbReference>
<comment type="similarity">
    <text evidence="1">Belongs to the ABC transporter superfamily.</text>
</comment>
<dbReference type="GO" id="GO:0005524">
    <property type="term" value="F:ATP binding"/>
    <property type="evidence" value="ECO:0007669"/>
    <property type="project" value="UniProtKB-KW"/>
</dbReference>
<dbReference type="EMBL" id="CP000283">
    <property type="protein sequence ID" value="ABE38359.1"/>
    <property type="molecule type" value="Genomic_DNA"/>
</dbReference>
<evidence type="ECO:0000256" key="1">
    <source>
        <dbReference type="ARBA" id="ARBA00005417"/>
    </source>
</evidence>
<dbReference type="PROSITE" id="PS00211">
    <property type="entry name" value="ABC_TRANSPORTER_1"/>
    <property type="match status" value="2"/>
</dbReference>
<accession>Q13C30</accession>
<evidence type="ECO:0000259" key="6">
    <source>
        <dbReference type="PROSITE" id="PS50893"/>
    </source>
</evidence>
<dbReference type="InterPro" id="IPR003439">
    <property type="entry name" value="ABC_transporter-like_ATP-bd"/>
</dbReference>
<keyword evidence="3" id="KW-0067">ATP-binding</keyword>
<feature type="region of interest" description="Disordered" evidence="5">
    <location>
        <begin position="1"/>
        <end position="33"/>
    </location>
</feature>
<sequence length="539" mass="57161">MEERSAQLNYTSSSQDRPSDASAAAPPERPPLFQGLGLTKRYGDFTANSAIDIAIAPGQIHALLGENGAGKSTLVKTICGLIQPDDGAMRWRGAPFAPAGPADAQACGIGLVSQHFALFDNLTVAENVALGQRGGESLDILSRRLAQIAERYGLPLDPKREVWRLSVGERQRIEIVRALMQDPQFLILDEPTAVLTPAEADRLFDVLEQLRADGRALLYISHKLEEVKRLCDTATILRAGRVVAACNPRAETAASLARMMVGVDVIPPKPQPGHSIGAPRLVVNGLSLAPDDPHGVTLKQIDLQLRGGEIVGIAGVAGNGQDELFAALSGEAPLDEARTILIDGQAAGDLSITARRRFGAAFIPEQRLGHATVPTMRLSENALLTSHADPGVVRRGFVDRAALLGLVDRVTAAFGVRKAQRDPEAERLSGGNLQKFIVGREILRQPKLLVVNQPSWGLDAGAAAAIRQALIDLAAGGAAVLVISQDLDELLEIADSIAVMYHGRLSPPLAAAETGREQLGLLMGGSGWPQQSVHDAIPA</sequence>